<organism evidence="2 3">
    <name type="scientific">Psychrobacter raelei</name>
    <dbReference type="NCBI Taxonomy" id="2565531"/>
    <lineage>
        <taxon>Bacteria</taxon>
        <taxon>Pseudomonadati</taxon>
        <taxon>Pseudomonadota</taxon>
        <taxon>Gammaproteobacteria</taxon>
        <taxon>Moraxellales</taxon>
        <taxon>Moraxellaceae</taxon>
        <taxon>Psychrobacter</taxon>
    </lineage>
</organism>
<dbReference type="EMBL" id="CP093310">
    <property type="protein sequence ID" value="UNK04454.1"/>
    <property type="molecule type" value="Genomic_DNA"/>
</dbReference>
<name>A0AAT9PBQ0_9GAMM</name>
<keyword evidence="3" id="KW-1185">Reference proteome</keyword>
<dbReference type="Proteomes" id="UP000829560">
    <property type="component" value="Chromosome"/>
</dbReference>
<evidence type="ECO:0000256" key="1">
    <source>
        <dbReference type="SAM" id="SignalP"/>
    </source>
</evidence>
<accession>A0AAT9PBQ0</accession>
<feature type="chain" id="PRO_5043333531" evidence="1">
    <location>
        <begin position="24"/>
        <end position="167"/>
    </location>
</feature>
<proteinExistence type="predicted"/>
<reference evidence="2" key="1">
    <citation type="submission" date="2024-03" db="EMBL/GenBank/DDBJ databases">
        <title>Psychrobacter raelis sp. nov. isolated from a dog with peritonitis.</title>
        <authorList>
            <person name="Schiavone A."/>
            <person name="Manzulli V."/>
            <person name="Camarda A."/>
            <person name="Cafiero M.A."/>
            <person name="Vasco I."/>
            <person name="Marino L."/>
            <person name="Pennuzzi G."/>
            <person name="Serrecchia L."/>
            <person name="Galante D."/>
            <person name="Pugliese N."/>
        </authorList>
    </citation>
    <scope>NUCLEOTIDE SEQUENCE</scope>
    <source>
        <strain evidence="2">PraFG1</strain>
    </source>
</reference>
<sequence length="167" mass="19285">MKRFGLILASTLVIPLLVTNANAKVKKYGVTVDNCGFDYDDEDFCTDKRLKTYAQVLKTRKPNFDKDKILYIFQSSDPDTGYRIVLMDTKTKMVSPMMHSFLKASDSRGNLVKVNSKGDNLEFDFNVNSNKFCFKGNISAYRDAYDYESGPFCYRYDPKFKELSRDF</sequence>
<dbReference type="AlphaFoldDB" id="A0AAT9PBQ0"/>
<evidence type="ECO:0000313" key="3">
    <source>
        <dbReference type="Proteomes" id="UP000829560"/>
    </source>
</evidence>
<evidence type="ECO:0000313" key="2">
    <source>
        <dbReference type="EMBL" id="UNK04454.1"/>
    </source>
</evidence>
<feature type="signal peptide" evidence="1">
    <location>
        <begin position="1"/>
        <end position="23"/>
    </location>
</feature>
<gene>
    <name evidence="2" type="ORF">MN210_08910</name>
</gene>
<dbReference type="RefSeq" id="WP_241878041.1">
    <property type="nucleotide sequence ID" value="NZ_CP093310.2"/>
</dbReference>
<dbReference type="KEGG" id="prae:MN210_08910"/>
<keyword evidence="1" id="KW-0732">Signal</keyword>
<protein>
    <submittedName>
        <fullName evidence="2">Uncharacterized protein</fullName>
    </submittedName>
</protein>